<dbReference type="InterPro" id="IPR015919">
    <property type="entry name" value="Cadherin-like_sf"/>
</dbReference>
<keyword evidence="7 10" id="KW-0472">Membrane</keyword>
<evidence type="ECO:0000256" key="8">
    <source>
        <dbReference type="ARBA" id="ARBA00023180"/>
    </source>
</evidence>
<dbReference type="PRINTS" id="PR00205">
    <property type="entry name" value="CADHERIN"/>
</dbReference>
<dbReference type="SMART" id="SM00112">
    <property type="entry name" value="CA"/>
    <property type="match status" value="7"/>
</dbReference>
<keyword evidence="5" id="KW-0130">Cell adhesion</keyword>
<feature type="domain" description="Cadherin" evidence="12">
    <location>
        <begin position="142"/>
        <end position="231"/>
    </location>
</feature>
<dbReference type="Gene3D" id="2.60.40.60">
    <property type="entry name" value="Cadherins"/>
    <property type="match status" value="7"/>
</dbReference>
<feature type="chain" id="PRO_5047434778" evidence="11">
    <location>
        <begin position="16"/>
        <end position="940"/>
    </location>
</feature>
<evidence type="ECO:0000256" key="5">
    <source>
        <dbReference type="ARBA" id="ARBA00022889"/>
    </source>
</evidence>
<comment type="subcellular location">
    <subcellularLocation>
        <location evidence="1">Membrane</location>
        <topology evidence="1">Single-pass membrane protein</topology>
    </subcellularLocation>
</comment>
<gene>
    <name evidence="13" type="ORF">OKIOD_LOCUS645</name>
</gene>
<dbReference type="Pfam" id="PF00028">
    <property type="entry name" value="Cadherin"/>
    <property type="match status" value="4"/>
</dbReference>
<sequence length="940" mass="104798">MKMLIFSLLLYQNFALKLSYDISDGAKRNSYLGNIVQDGQILEASSDATFSTVRGEELIFVETKTGDIRTSSDVDREKLCKKKNNVCIITAEVIVTPQEIFQLITLELTILDLNDHAPRFPSPSLTLKIAEDEAPGAVFRLDSAADEDSDEFGIEAYSIEPKNGQWANFFELFVDDYGGILVPKLKLINPLDYEKLQKLEFSLVATDKGLTPLSGSMEVFIEIEDINDHSPKFSQPRYILNISEMSHKGDLILRLKATDGDRSVENGKIQYEYTNQVPDYLRDIFLLDKSTGYVTIGAEQLVDYEIFDKVLLHVKATDGDKEDYATIEVNVLDANDNAPRIDVKFVDGGRSTVREDLAVGSFIAFVSVTDDDLGPAGEVNLTLENEEDQDFKLVPVQGTVDRFMLTIAKPLDREIKEESILTLIARDNGTTPQETLKAVKIRIEDVNDNAPSFKHKIYNGEVLENNEIGDTIVQITAFDPDLGENAEITYTIEDHEDLFFIDPETADLKALISFDAEAYPDPISITIIATDNGLPRQSATTTFILQIKNINDNSPVFKYPSTTVTIKENEPIGTFITQLEATDADLDDTIVYSFKTQTSFFSINSKTGTIKTLKSIDREHDQARFDLEVSACDSNNLFAFSSVTVLVEDINDNAPRIIWPMSETDVVQIMRNESAKDVIIGTIDVKDYDSGNAGKVNCALEKNHKFLSISDCRVILTRDLTRNDDGLHSLRIIAKDNGVPQLSTSKQMNIFVTNELLNDTALEEIMGEIRIVPEKLISFNGGSILLLAFGGAVTFVLLMIIVASIVCARQQREKQLQLSSTPKKSPRTPPQHSPAREWRMDVMWESPSRSAGIPRSLCEPNNATDSLSYVDSGAGESLSDHVSSNAAQLLEEGQMVDSNGLYKAPLMKKPSFKTFVDEVESDRKSIELFDEDNYVPSYYH</sequence>
<feature type="domain" description="Cadherin" evidence="12">
    <location>
        <begin position="32"/>
        <end position="118"/>
    </location>
</feature>
<reference evidence="13 14" key="1">
    <citation type="submission" date="2021-04" db="EMBL/GenBank/DDBJ databases">
        <authorList>
            <person name="Bliznina A."/>
        </authorList>
    </citation>
    <scope>NUCLEOTIDE SEQUENCE [LARGE SCALE GENOMIC DNA]</scope>
</reference>
<dbReference type="InterPro" id="IPR002126">
    <property type="entry name" value="Cadherin-like_dom"/>
</dbReference>
<keyword evidence="8" id="KW-0325">Glycoprotein</keyword>
<organism evidence="13 14">
    <name type="scientific">Oikopleura dioica</name>
    <name type="common">Tunicate</name>
    <dbReference type="NCBI Taxonomy" id="34765"/>
    <lineage>
        <taxon>Eukaryota</taxon>
        <taxon>Metazoa</taxon>
        <taxon>Chordata</taxon>
        <taxon>Tunicata</taxon>
        <taxon>Appendicularia</taxon>
        <taxon>Copelata</taxon>
        <taxon>Oikopleuridae</taxon>
        <taxon>Oikopleura</taxon>
    </lineage>
</organism>
<feature type="signal peptide" evidence="11">
    <location>
        <begin position="1"/>
        <end position="15"/>
    </location>
</feature>
<feature type="domain" description="Cadherin" evidence="12">
    <location>
        <begin position="579"/>
        <end position="655"/>
    </location>
</feature>
<evidence type="ECO:0000256" key="9">
    <source>
        <dbReference type="SAM" id="MobiDB-lite"/>
    </source>
</evidence>
<protein>
    <submittedName>
        <fullName evidence="13">Oidioi.mRNA.OKI2018_I69.PAR.g9087.t1.cds</fullName>
    </submittedName>
</protein>
<dbReference type="SUPFAM" id="SSF49313">
    <property type="entry name" value="Cadherin-like"/>
    <property type="match status" value="6"/>
</dbReference>
<dbReference type="CDD" id="cd11304">
    <property type="entry name" value="Cadherin_repeat"/>
    <property type="match status" value="5"/>
</dbReference>
<dbReference type="InterPro" id="IPR050971">
    <property type="entry name" value="Cadherin-domain_protein"/>
</dbReference>
<evidence type="ECO:0000256" key="6">
    <source>
        <dbReference type="ARBA" id="ARBA00022989"/>
    </source>
</evidence>
<accession>A0ABN7RPC9</accession>
<dbReference type="InterPro" id="IPR013164">
    <property type="entry name" value="Cadherin_N"/>
</dbReference>
<feature type="domain" description="Cadherin" evidence="12">
    <location>
        <begin position="683"/>
        <end position="760"/>
    </location>
</feature>
<evidence type="ECO:0000256" key="3">
    <source>
        <dbReference type="ARBA" id="ARBA00022737"/>
    </source>
</evidence>
<proteinExistence type="predicted"/>
<dbReference type="PROSITE" id="PS00232">
    <property type="entry name" value="CADHERIN_1"/>
    <property type="match status" value="4"/>
</dbReference>
<feature type="region of interest" description="Disordered" evidence="9">
    <location>
        <begin position="816"/>
        <end position="838"/>
    </location>
</feature>
<evidence type="ECO:0000259" key="12">
    <source>
        <dbReference type="SMART" id="SM00112"/>
    </source>
</evidence>
<keyword evidence="14" id="KW-1185">Reference proteome</keyword>
<dbReference type="PANTHER" id="PTHR24025">
    <property type="entry name" value="DESMOGLEIN FAMILY MEMBER"/>
    <property type="match status" value="1"/>
</dbReference>
<keyword evidence="6 10" id="KW-1133">Transmembrane helix</keyword>
<feature type="domain" description="Cadherin" evidence="12">
    <location>
        <begin position="475"/>
        <end position="555"/>
    </location>
</feature>
<evidence type="ECO:0000313" key="14">
    <source>
        <dbReference type="Proteomes" id="UP001158576"/>
    </source>
</evidence>
<dbReference type="InterPro" id="IPR020894">
    <property type="entry name" value="Cadherin_CS"/>
</dbReference>
<evidence type="ECO:0000256" key="1">
    <source>
        <dbReference type="ARBA" id="ARBA00004167"/>
    </source>
</evidence>
<evidence type="ECO:0000256" key="11">
    <source>
        <dbReference type="SAM" id="SignalP"/>
    </source>
</evidence>
<dbReference type="EMBL" id="OU015568">
    <property type="protein sequence ID" value="CAG5078786.1"/>
    <property type="molecule type" value="Genomic_DNA"/>
</dbReference>
<dbReference type="Pfam" id="PF08266">
    <property type="entry name" value="Cadherin_2"/>
    <property type="match status" value="1"/>
</dbReference>
<feature type="domain" description="Cadherin" evidence="12">
    <location>
        <begin position="255"/>
        <end position="339"/>
    </location>
</feature>
<keyword evidence="4" id="KW-0106">Calcium</keyword>
<dbReference type="Proteomes" id="UP001158576">
    <property type="component" value="Chromosome PAR"/>
</dbReference>
<evidence type="ECO:0000256" key="10">
    <source>
        <dbReference type="SAM" id="Phobius"/>
    </source>
</evidence>
<name>A0ABN7RPC9_OIKDI</name>
<keyword evidence="2 10" id="KW-0812">Transmembrane</keyword>
<keyword evidence="3" id="KW-0677">Repeat</keyword>
<dbReference type="PANTHER" id="PTHR24025:SF31">
    <property type="entry name" value="NEURAL-CADHERIN"/>
    <property type="match status" value="1"/>
</dbReference>
<evidence type="ECO:0000313" key="13">
    <source>
        <dbReference type="EMBL" id="CAG5078786.1"/>
    </source>
</evidence>
<evidence type="ECO:0000256" key="2">
    <source>
        <dbReference type="ARBA" id="ARBA00022692"/>
    </source>
</evidence>
<evidence type="ECO:0000256" key="7">
    <source>
        <dbReference type="ARBA" id="ARBA00023136"/>
    </source>
</evidence>
<keyword evidence="11" id="KW-0732">Signal</keyword>
<feature type="domain" description="Cadherin" evidence="12">
    <location>
        <begin position="366"/>
        <end position="451"/>
    </location>
</feature>
<feature type="transmembrane region" description="Helical" evidence="10">
    <location>
        <begin position="784"/>
        <end position="808"/>
    </location>
</feature>
<evidence type="ECO:0000256" key="4">
    <source>
        <dbReference type="ARBA" id="ARBA00022837"/>
    </source>
</evidence>